<comment type="caution">
    <text evidence="7">The sequence shown here is derived from an EMBL/GenBank/DDBJ whole genome shotgun (WGS) entry which is preliminary data.</text>
</comment>
<accession>A0A9J6FNN5</accession>
<dbReference type="GO" id="GO:0008270">
    <property type="term" value="F:zinc ion binding"/>
    <property type="evidence" value="ECO:0007669"/>
    <property type="project" value="UniProtKB-KW"/>
</dbReference>
<dbReference type="EMBL" id="JABSTR010000002">
    <property type="protein sequence ID" value="KAH9364794.1"/>
    <property type="molecule type" value="Genomic_DNA"/>
</dbReference>
<keyword evidence="8" id="KW-1185">Reference proteome</keyword>
<dbReference type="OrthoDB" id="6616575at2759"/>
<evidence type="ECO:0000256" key="3">
    <source>
        <dbReference type="ARBA" id="ARBA00022833"/>
    </source>
</evidence>
<name>A0A9J6FNN5_HAELO</name>
<evidence type="ECO:0000313" key="7">
    <source>
        <dbReference type="EMBL" id="KAH9364794.1"/>
    </source>
</evidence>
<feature type="domain" description="THAP-type" evidence="6">
    <location>
        <begin position="1"/>
        <end position="101"/>
    </location>
</feature>
<dbReference type="PROSITE" id="PS50950">
    <property type="entry name" value="ZF_THAP"/>
    <property type="match status" value="1"/>
</dbReference>
<evidence type="ECO:0000256" key="2">
    <source>
        <dbReference type="ARBA" id="ARBA00022771"/>
    </source>
</evidence>
<dbReference type="InterPro" id="IPR006612">
    <property type="entry name" value="THAP_Znf"/>
</dbReference>
<dbReference type="AlphaFoldDB" id="A0A9J6FNN5"/>
<dbReference type="Pfam" id="PF05485">
    <property type="entry name" value="THAP"/>
    <property type="match status" value="1"/>
</dbReference>
<dbReference type="VEuPathDB" id="VectorBase:HLOH_062875"/>
<evidence type="ECO:0000256" key="1">
    <source>
        <dbReference type="ARBA" id="ARBA00022723"/>
    </source>
</evidence>
<evidence type="ECO:0000256" key="4">
    <source>
        <dbReference type="ARBA" id="ARBA00023125"/>
    </source>
</evidence>
<reference evidence="7 8" key="1">
    <citation type="journal article" date="2020" name="Cell">
        <title>Large-Scale Comparative Analyses of Tick Genomes Elucidate Their Genetic Diversity and Vector Capacities.</title>
        <authorList>
            <consortium name="Tick Genome and Microbiome Consortium (TIGMIC)"/>
            <person name="Jia N."/>
            <person name="Wang J."/>
            <person name="Shi W."/>
            <person name="Du L."/>
            <person name="Sun Y."/>
            <person name="Zhan W."/>
            <person name="Jiang J.F."/>
            <person name="Wang Q."/>
            <person name="Zhang B."/>
            <person name="Ji P."/>
            <person name="Bell-Sakyi L."/>
            <person name="Cui X.M."/>
            <person name="Yuan T.T."/>
            <person name="Jiang B.G."/>
            <person name="Yang W.F."/>
            <person name="Lam T.T."/>
            <person name="Chang Q.C."/>
            <person name="Ding S.J."/>
            <person name="Wang X.J."/>
            <person name="Zhu J.G."/>
            <person name="Ruan X.D."/>
            <person name="Zhao L."/>
            <person name="Wei J.T."/>
            <person name="Ye R.Z."/>
            <person name="Que T.C."/>
            <person name="Du C.H."/>
            <person name="Zhou Y.H."/>
            <person name="Cheng J.X."/>
            <person name="Dai P.F."/>
            <person name="Guo W.B."/>
            <person name="Han X.H."/>
            <person name="Huang E.J."/>
            <person name="Li L.F."/>
            <person name="Wei W."/>
            <person name="Gao Y.C."/>
            <person name="Liu J.Z."/>
            <person name="Shao H.Z."/>
            <person name="Wang X."/>
            <person name="Wang C.C."/>
            <person name="Yang T.C."/>
            <person name="Huo Q.B."/>
            <person name="Li W."/>
            <person name="Chen H.Y."/>
            <person name="Chen S.E."/>
            <person name="Zhou L.G."/>
            <person name="Ni X.B."/>
            <person name="Tian J.H."/>
            <person name="Sheng Y."/>
            <person name="Liu T."/>
            <person name="Pan Y.S."/>
            <person name="Xia L.Y."/>
            <person name="Li J."/>
            <person name="Zhao F."/>
            <person name="Cao W.C."/>
        </authorList>
    </citation>
    <scope>NUCLEOTIDE SEQUENCE [LARGE SCALE GENOMIC DNA]</scope>
    <source>
        <strain evidence="7">HaeL-2018</strain>
    </source>
</reference>
<keyword evidence="1" id="KW-0479">Metal-binding</keyword>
<keyword evidence="4 5" id="KW-0238">DNA-binding</keyword>
<dbReference type="SUPFAM" id="SSF57716">
    <property type="entry name" value="Glucocorticoid receptor-like (DNA-binding domain)"/>
    <property type="match status" value="1"/>
</dbReference>
<gene>
    <name evidence="7" type="ORF">HPB48_011810</name>
</gene>
<evidence type="ECO:0000313" key="8">
    <source>
        <dbReference type="Proteomes" id="UP000821853"/>
    </source>
</evidence>
<protein>
    <recommendedName>
        <fullName evidence="6">THAP-type domain-containing protein</fullName>
    </recommendedName>
</protein>
<dbReference type="Proteomes" id="UP000821853">
    <property type="component" value="Chromosome 10"/>
</dbReference>
<sequence length="345" mass="38814">MKRKKTQTACSVPDCSTNYKRQQDGYKFSLFQVPRCPLLRQQWQERLPMKGRALLETSSVCELHFARKDVTRDFVHTVCGQEVRIPRDRPRLAEGALPLDSARDQQRSSCIQRGPQGAVQAPALGAPCRESDDIPQMECDSMKRKTSEESTCDAHHPPKTLRSNAEDFAMCPAFPHQLPEEDRETCSRGSAEQLQNIKKPDNTNWAMLAVPNVDGVFYVTSRLRVEPFDLYHDKAVLFQSTDQGILSRTYLNGQLQAEKTGLSLADAEAELQRAESLALCRGAMLKKDMQGTEARLSKKLAASLRCHKQVFYSNSCTSCVSEEGTTYLMHVRPERCAKSHCGNVQ</sequence>
<organism evidence="7 8">
    <name type="scientific">Haemaphysalis longicornis</name>
    <name type="common">Bush tick</name>
    <dbReference type="NCBI Taxonomy" id="44386"/>
    <lineage>
        <taxon>Eukaryota</taxon>
        <taxon>Metazoa</taxon>
        <taxon>Ecdysozoa</taxon>
        <taxon>Arthropoda</taxon>
        <taxon>Chelicerata</taxon>
        <taxon>Arachnida</taxon>
        <taxon>Acari</taxon>
        <taxon>Parasitiformes</taxon>
        <taxon>Ixodida</taxon>
        <taxon>Ixodoidea</taxon>
        <taxon>Ixodidae</taxon>
        <taxon>Haemaphysalinae</taxon>
        <taxon>Haemaphysalis</taxon>
    </lineage>
</organism>
<keyword evidence="3" id="KW-0862">Zinc</keyword>
<proteinExistence type="predicted"/>
<dbReference type="GO" id="GO:0003677">
    <property type="term" value="F:DNA binding"/>
    <property type="evidence" value="ECO:0007669"/>
    <property type="project" value="UniProtKB-UniRule"/>
</dbReference>
<evidence type="ECO:0000259" key="6">
    <source>
        <dbReference type="PROSITE" id="PS50950"/>
    </source>
</evidence>
<keyword evidence="2 5" id="KW-0863">Zinc-finger</keyword>
<evidence type="ECO:0000256" key="5">
    <source>
        <dbReference type="PROSITE-ProRule" id="PRU00309"/>
    </source>
</evidence>